<proteinExistence type="predicted"/>
<keyword evidence="3" id="KW-1185">Reference proteome</keyword>
<dbReference type="Gene3D" id="3.40.630.30">
    <property type="match status" value="1"/>
</dbReference>
<dbReference type="InterPro" id="IPR016181">
    <property type="entry name" value="Acyl_CoA_acyltransferase"/>
</dbReference>
<name>A0A2K1PY96_9GAMM</name>
<dbReference type="PANTHER" id="PTHR31435">
    <property type="entry name" value="PROTEIN NATD1"/>
    <property type="match status" value="1"/>
</dbReference>
<dbReference type="GO" id="GO:0016740">
    <property type="term" value="F:transferase activity"/>
    <property type="evidence" value="ECO:0007669"/>
    <property type="project" value="UniProtKB-KW"/>
</dbReference>
<dbReference type="InterPro" id="IPR045057">
    <property type="entry name" value="Gcn5-rel_NAT"/>
</dbReference>
<dbReference type="InterPro" id="IPR031165">
    <property type="entry name" value="GNAT_YJDJ"/>
</dbReference>
<evidence type="ECO:0000313" key="3">
    <source>
        <dbReference type="Proteomes" id="UP000236220"/>
    </source>
</evidence>
<gene>
    <name evidence="2" type="ORF">Lysil_1942</name>
</gene>
<evidence type="ECO:0000259" key="1">
    <source>
        <dbReference type="PROSITE" id="PS51729"/>
    </source>
</evidence>
<dbReference type="Proteomes" id="UP000236220">
    <property type="component" value="Unassembled WGS sequence"/>
</dbReference>
<keyword evidence="2" id="KW-0808">Transferase</keyword>
<dbReference type="EMBL" id="NPZB01000002">
    <property type="protein sequence ID" value="PNS07766.1"/>
    <property type="molecule type" value="Genomic_DNA"/>
</dbReference>
<dbReference type="Pfam" id="PF14542">
    <property type="entry name" value="Acetyltransf_CG"/>
    <property type="match status" value="1"/>
</dbReference>
<organism evidence="2 3">
    <name type="scientific">Solilutibacter silvestris</name>
    <dbReference type="NCBI Taxonomy" id="1645665"/>
    <lineage>
        <taxon>Bacteria</taxon>
        <taxon>Pseudomonadati</taxon>
        <taxon>Pseudomonadota</taxon>
        <taxon>Gammaproteobacteria</taxon>
        <taxon>Lysobacterales</taxon>
        <taxon>Lysobacteraceae</taxon>
        <taxon>Solilutibacter</taxon>
    </lineage>
</organism>
<dbReference type="PANTHER" id="PTHR31435:SF9">
    <property type="entry name" value="PROTEIN NATD1"/>
    <property type="match status" value="1"/>
</dbReference>
<dbReference type="PROSITE" id="PS51729">
    <property type="entry name" value="GNAT_YJDJ"/>
    <property type="match status" value="1"/>
</dbReference>
<comment type="caution">
    <text evidence="2">The sequence shown here is derived from an EMBL/GenBank/DDBJ whole genome shotgun (WGS) entry which is preliminary data.</text>
</comment>
<evidence type="ECO:0000313" key="2">
    <source>
        <dbReference type="EMBL" id="PNS07766.1"/>
    </source>
</evidence>
<feature type="domain" description="N-acetyltransferase" evidence="1">
    <location>
        <begin position="6"/>
        <end position="90"/>
    </location>
</feature>
<accession>A0A2K1PY96</accession>
<dbReference type="OrthoDB" id="9813275at2"/>
<dbReference type="RefSeq" id="WP_103075433.1">
    <property type="nucleotide sequence ID" value="NZ_NPZB01000002.1"/>
</dbReference>
<dbReference type="AlphaFoldDB" id="A0A2K1PY96"/>
<reference evidence="2 3" key="1">
    <citation type="submission" date="2017-08" db="EMBL/GenBank/DDBJ databases">
        <title>Lysobacter sylvestris genome.</title>
        <authorList>
            <person name="Zhang D.-C."/>
            <person name="Albuquerque L."/>
            <person name="Franca L."/>
            <person name="Froufe H.J.C."/>
            <person name="Barroso C."/>
            <person name="Egas C."/>
            <person name="Da Costa M."/>
            <person name="Margesin R."/>
        </authorList>
    </citation>
    <scope>NUCLEOTIDE SEQUENCE [LARGE SCALE GENOMIC DNA]</scope>
    <source>
        <strain evidence="2 3">AM20-91</strain>
    </source>
</reference>
<protein>
    <submittedName>
        <fullName evidence="2">Putative acetyltransferase</fullName>
    </submittedName>
</protein>
<sequence>MAITIHHVPEIRRFVTSVDGHEGYVEYSRHGDVLSIDHTIVPPAIGGRGIAGDLVKAAVEYAGAEGLKVHPACSYAEAWMRRHPDAASWA</sequence>
<dbReference type="SUPFAM" id="SSF55729">
    <property type="entry name" value="Acyl-CoA N-acyltransferases (Nat)"/>
    <property type="match status" value="1"/>
</dbReference>